<gene>
    <name evidence="7" type="ORF">ACMU_04825</name>
</gene>
<feature type="transmembrane region" description="Helical" evidence="6">
    <location>
        <begin position="218"/>
        <end position="236"/>
    </location>
</feature>
<feature type="transmembrane region" description="Helical" evidence="6">
    <location>
        <begin position="128"/>
        <end position="150"/>
    </location>
</feature>
<dbReference type="PANTHER" id="PTHR32196">
    <property type="entry name" value="ABC TRANSPORTER PERMEASE PROTEIN YPHD-RELATED-RELATED"/>
    <property type="match status" value="1"/>
</dbReference>
<name>A0A037ZEL9_9RHOB</name>
<feature type="transmembrane region" description="Helical" evidence="6">
    <location>
        <begin position="76"/>
        <end position="93"/>
    </location>
</feature>
<dbReference type="Proteomes" id="UP000026249">
    <property type="component" value="Unassembled WGS sequence"/>
</dbReference>
<evidence type="ECO:0000256" key="2">
    <source>
        <dbReference type="ARBA" id="ARBA00022475"/>
    </source>
</evidence>
<keyword evidence="8" id="KW-1185">Reference proteome</keyword>
<feature type="transmembrane region" description="Helical" evidence="6">
    <location>
        <begin position="248"/>
        <end position="266"/>
    </location>
</feature>
<keyword evidence="3 6" id="KW-0812">Transmembrane</keyword>
<feature type="transmembrane region" description="Helical" evidence="6">
    <location>
        <begin position="99"/>
        <end position="121"/>
    </location>
</feature>
<feature type="transmembrane region" description="Helical" evidence="6">
    <location>
        <begin position="273"/>
        <end position="295"/>
    </location>
</feature>
<proteinExistence type="predicted"/>
<comment type="subcellular location">
    <subcellularLocation>
        <location evidence="1">Cell membrane</location>
        <topology evidence="1">Multi-pass membrane protein</topology>
    </subcellularLocation>
</comment>
<reference evidence="7 8" key="1">
    <citation type="submission" date="2014-03" db="EMBL/GenBank/DDBJ databases">
        <title>Draft Genome Sequence of Actibacterium mucosum KCTC 23349, a Marine Alphaproteobacterium with Complex Ionic Requirements Isolated from Mediterranean Seawater at Malvarrosa Beach, Valencia, Spain.</title>
        <authorList>
            <person name="Arahal D.R."/>
            <person name="Shao Z."/>
            <person name="Lai Q."/>
            <person name="Pujalte M.J."/>
        </authorList>
    </citation>
    <scope>NUCLEOTIDE SEQUENCE [LARGE SCALE GENOMIC DNA]</scope>
    <source>
        <strain evidence="7 8">KCTC 23349</strain>
    </source>
</reference>
<comment type="caution">
    <text evidence="7">The sequence shown here is derived from an EMBL/GenBank/DDBJ whole genome shotgun (WGS) entry which is preliminary data.</text>
</comment>
<keyword evidence="5 6" id="KW-0472">Membrane</keyword>
<feature type="transmembrane region" description="Helical" evidence="6">
    <location>
        <begin position="170"/>
        <end position="188"/>
    </location>
</feature>
<dbReference type="Pfam" id="PF02653">
    <property type="entry name" value="BPD_transp_2"/>
    <property type="match status" value="1"/>
</dbReference>
<protein>
    <submittedName>
        <fullName evidence="7">Sugar ABC transporter permease</fullName>
    </submittedName>
</protein>
<dbReference type="AlphaFoldDB" id="A0A037ZEL9"/>
<accession>A0A037ZEL9</accession>
<keyword evidence="4 6" id="KW-1133">Transmembrane helix</keyword>
<dbReference type="GO" id="GO:0005886">
    <property type="term" value="C:plasma membrane"/>
    <property type="evidence" value="ECO:0007669"/>
    <property type="project" value="UniProtKB-SubCell"/>
</dbReference>
<dbReference type="STRING" id="1454373.ACMU_04825"/>
<feature type="transmembrane region" description="Helical" evidence="6">
    <location>
        <begin position="53"/>
        <end position="69"/>
    </location>
</feature>
<evidence type="ECO:0000313" key="8">
    <source>
        <dbReference type="Proteomes" id="UP000026249"/>
    </source>
</evidence>
<evidence type="ECO:0000256" key="1">
    <source>
        <dbReference type="ARBA" id="ARBA00004651"/>
    </source>
</evidence>
<organism evidence="7 8">
    <name type="scientific">Actibacterium mucosum KCTC 23349</name>
    <dbReference type="NCBI Taxonomy" id="1454373"/>
    <lineage>
        <taxon>Bacteria</taxon>
        <taxon>Pseudomonadati</taxon>
        <taxon>Pseudomonadota</taxon>
        <taxon>Alphaproteobacteria</taxon>
        <taxon>Rhodobacterales</taxon>
        <taxon>Roseobacteraceae</taxon>
        <taxon>Actibacterium</taxon>
    </lineage>
</organism>
<evidence type="ECO:0000256" key="4">
    <source>
        <dbReference type="ARBA" id="ARBA00022989"/>
    </source>
</evidence>
<evidence type="ECO:0000256" key="3">
    <source>
        <dbReference type="ARBA" id="ARBA00022692"/>
    </source>
</evidence>
<feature type="transmembrane region" description="Helical" evidence="6">
    <location>
        <begin position="301"/>
        <end position="319"/>
    </location>
</feature>
<evidence type="ECO:0000256" key="6">
    <source>
        <dbReference type="SAM" id="Phobius"/>
    </source>
</evidence>
<dbReference type="CDD" id="cd06579">
    <property type="entry name" value="TM_PBP1_transp_AraH_like"/>
    <property type="match status" value="1"/>
</dbReference>
<sequence length="346" mass="36664">MATRRKTKMTFSTLTSRYSLLIGLGALILFFTAMRPDIFPTLANAGSIMSDNAVLTLVALGIMVPLIVGQFDLSPGFVASLAVMMTAGFLSEYQMHPLLVLVIILTVGAAIGATMGVLVGYLQLNSLIVSLGVGSVVAGLVLLYSGGQIIFKGIPKDFVAIGQTRLFDFVPMPFIYAIVICTIMWFVLTQRPAGRRLYAVGANPEAATLIGINVPRSILIAFVISSMMASLAGFIQVSRLGAGHPTSAQAFLLPAFAAAFLGATSFRPGFYNVWGTFVAVYLVGTGTTGLFMLGAESYVQPMFNGVVLVIAVVAARLGVIRRNRAEVAAARRRIPEPSGPSELQST</sequence>
<dbReference type="EMBL" id="JFKE01000015">
    <property type="protein sequence ID" value="KAJ53956.1"/>
    <property type="molecule type" value="Genomic_DNA"/>
</dbReference>
<evidence type="ECO:0000313" key="7">
    <source>
        <dbReference type="EMBL" id="KAJ53956.1"/>
    </source>
</evidence>
<evidence type="ECO:0000256" key="5">
    <source>
        <dbReference type="ARBA" id="ARBA00023136"/>
    </source>
</evidence>
<dbReference type="InterPro" id="IPR001851">
    <property type="entry name" value="ABC_transp_permease"/>
</dbReference>
<dbReference type="PANTHER" id="PTHR32196:SF72">
    <property type="entry name" value="RIBOSE IMPORT PERMEASE PROTEIN RBSC"/>
    <property type="match status" value="1"/>
</dbReference>
<dbReference type="GO" id="GO:0022857">
    <property type="term" value="F:transmembrane transporter activity"/>
    <property type="evidence" value="ECO:0007669"/>
    <property type="project" value="InterPro"/>
</dbReference>
<keyword evidence="2" id="KW-1003">Cell membrane</keyword>